<evidence type="ECO:0000256" key="4">
    <source>
        <dbReference type="SAM" id="SignalP"/>
    </source>
</evidence>
<evidence type="ECO:0000256" key="1">
    <source>
        <dbReference type="ARBA" id="ARBA00004196"/>
    </source>
</evidence>
<dbReference type="HOGENOM" id="CLU_053104_0_0_5"/>
<dbReference type="RefSeq" id="WP_037273326.1">
    <property type="nucleotide sequence ID" value="NZ_KN293980.1"/>
</dbReference>
<sequence>MQRIIACMLALLAPLPLAADPWALQTHTVPFDYTSPARPLTYQPLDRAASPWTICVSYPHLKDAYWLSVNYGMVEEAQRLGVGFRLVEAGGYPNLDRQIEQISDCVTQGADALVVGTVSFEGLTPTVQALSQEVPVIAAVNDIADPGIAAKAAVSWYDMGAITGRFIADRHPKGSAPVRLAWFPGPEGAGWVGFVEAGFRDAIANSAAEIVLTKFGDTGREIQVTLVEETLDSGIEIDYIVGSAPTAEVAVSILRARGLEGRINIVSDYMSHAVFRGIRRGRILAAPTDFPIMQGKLAIEMAVRAIEGTLDTRHAGPRIQLVTPDMVGNTDLAETLAPASFIPVFELD</sequence>
<gene>
    <name evidence="6" type="ORF">rosmuc_02265</name>
</gene>
<dbReference type="InterPro" id="IPR014301">
    <property type="entry name" value="TMAO_TorT"/>
</dbReference>
<evidence type="ECO:0000259" key="5">
    <source>
        <dbReference type="Pfam" id="PF00532"/>
    </source>
</evidence>
<comment type="similarity">
    <text evidence="2">Belongs to the bacterial solute-binding protein 2 family.</text>
</comment>
<feature type="chain" id="PRO_5001962849" evidence="4">
    <location>
        <begin position="19"/>
        <end position="348"/>
    </location>
</feature>
<evidence type="ECO:0000256" key="3">
    <source>
        <dbReference type="ARBA" id="ARBA00022729"/>
    </source>
</evidence>
<dbReference type="InterPro" id="IPR028082">
    <property type="entry name" value="Peripla_BP_I"/>
</dbReference>
<dbReference type="PANTHER" id="PTHR46847:SF1">
    <property type="entry name" value="D-ALLOSE-BINDING PERIPLASMIC PROTEIN-RELATED"/>
    <property type="match status" value="1"/>
</dbReference>
<comment type="caution">
    <text evidence="6">The sequence shown here is derived from an EMBL/GenBank/DDBJ whole genome shotgun (WGS) entry which is preliminary data.</text>
</comment>
<dbReference type="SUPFAM" id="SSF53822">
    <property type="entry name" value="Periplasmic binding protein-like I"/>
    <property type="match status" value="1"/>
</dbReference>
<keyword evidence="3 4" id="KW-0732">Signal</keyword>
<name>A0A0A0HLJ4_9RHOB</name>
<accession>A0A0A0HLJ4</accession>
<dbReference type="InterPro" id="IPR001761">
    <property type="entry name" value="Peripla_BP/Lac1_sug-bd_dom"/>
</dbReference>
<evidence type="ECO:0000313" key="6">
    <source>
        <dbReference type="EMBL" id="KGM87529.1"/>
    </source>
</evidence>
<dbReference type="NCBIfam" id="NF008185">
    <property type="entry name" value="PRK10936.1"/>
    <property type="match status" value="1"/>
</dbReference>
<feature type="domain" description="Periplasmic binding protein/LacI sugar binding" evidence="5">
    <location>
        <begin position="52"/>
        <end position="308"/>
    </location>
</feature>
<dbReference type="EMBL" id="AONH01000013">
    <property type="protein sequence ID" value="KGM87529.1"/>
    <property type="molecule type" value="Genomic_DNA"/>
</dbReference>
<proteinExistence type="inferred from homology"/>
<dbReference type="STRING" id="215743.ROSMUCSMR3_02960"/>
<dbReference type="eggNOG" id="COG1879">
    <property type="taxonomic scope" value="Bacteria"/>
</dbReference>
<feature type="signal peptide" evidence="4">
    <location>
        <begin position="1"/>
        <end position="18"/>
    </location>
</feature>
<dbReference type="Proteomes" id="UP000030021">
    <property type="component" value="Unassembled WGS sequence"/>
</dbReference>
<dbReference type="PATRIC" id="fig|1288298.3.peg.2276"/>
<dbReference type="PANTHER" id="PTHR46847">
    <property type="entry name" value="D-ALLOSE-BINDING PERIPLASMIC PROTEIN-RELATED"/>
    <property type="match status" value="1"/>
</dbReference>
<organism evidence="6 7">
    <name type="scientific">Roseovarius mucosus DSM 17069</name>
    <dbReference type="NCBI Taxonomy" id="1288298"/>
    <lineage>
        <taxon>Bacteria</taxon>
        <taxon>Pseudomonadati</taxon>
        <taxon>Pseudomonadota</taxon>
        <taxon>Alphaproteobacteria</taxon>
        <taxon>Rhodobacterales</taxon>
        <taxon>Roseobacteraceae</taxon>
        <taxon>Roseovarius</taxon>
    </lineage>
</organism>
<dbReference type="CDD" id="cd06306">
    <property type="entry name" value="PBP1_TorT-like"/>
    <property type="match status" value="1"/>
</dbReference>
<dbReference type="Pfam" id="PF00532">
    <property type="entry name" value="Peripla_BP_1"/>
    <property type="match status" value="1"/>
</dbReference>
<dbReference type="NCBIfam" id="TIGR02955">
    <property type="entry name" value="TMAO_TorT"/>
    <property type="match status" value="1"/>
</dbReference>
<reference evidence="6 7" key="1">
    <citation type="submission" date="2013-01" db="EMBL/GenBank/DDBJ databases">
        <authorList>
            <person name="Fiebig A."/>
            <person name="Goeker M."/>
            <person name="Klenk H.-P.P."/>
        </authorList>
    </citation>
    <scope>NUCLEOTIDE SEQUENCE [LARGE SCALE GENOMIC DNA]</scope>
    <source>
        <strain evidence="6 7">DSM 17069</strain>
    </source>
</reference>
<dbReference type="GO" id="GO:0030313">
    <property type="term" value="C:cell envelope"/>
    <property type="evidence" value="ECO:0007669"/>
    <property type="project" value="UniProtKB-SubCell"/>
</dbReference>
<comment type="subcellular location">
    <subcellularLocation>
        <location evidence="1">Cell envelope</location>
    </subcellularLocation>
</comment>
<evidence type="ECO:0000256" key="2">
    <source>
        <dbReference type="ARBA" id="ARBA00007639"/>
    </source>
</evidence>
<dbReference type="Gene3D" id="3.40.50.2300">
    <property type="match status" value="2"/>
</dbReference>
<protein>
    <submittedName>
        <fullName evidence="6">Monosaccharide ABC transporter substrate-binding protein, CUT2 family</fullName>
    </submittedName>
</protein>
<evidence type="ECO:0000313" key="7">
    <source>
        <dbReference type="Proteomes" id="UP000030021"/>
    </source>
</evidence>
<dbReference type="AlphaFoldDB" id="A0A0A0HLJ4"/>